<dbReference type="GO" id="GO:0045892">
    <property type="term" value="P:negative regulation of DNA-templated transcription"/>
    <property type="evidence" value="ECO:0007669"/>
    <property type="project" value="TreeGrafter"/>
</dbReference>
<evidence type="ECO:0000256" key="7">
    <source>
        <dbReference type="PIRSR" id="PIRSR602481-1"/>
    </source>
</evidence>
<keyword evidence="3 7" id="KW-0862">Zinc</keyword>
<dbReference type="GO" id="GO:0008270">
    <property type="term" value="F:zinc ion binding"/>
    <property type="evidence" value="ECO:0007669"/>
    <property type="project" value="TreeGrafter"/>
</dbReference>
<reference evidence="8 9" key="1">
    <citation type="submission" date="2019-02" db="EMBL/GenBank/DDBJ databases">
        <title>Genome sequence of the sea-ice species Brumimicrobium glaciale.</title>
        <authorList>
            <person name="Bowman J.P."/>
        </authorList>
    </citation>
    <scope>NUCLEOTIDE SEQUENCE [LARGE SCALE GENOMIC DNA]</scope>
    <source>
        <strain evidence="8 9">IC156</strain>
    </source>
</reference>
<dbReference type="InterPro" id="IPR043135">
    <property type="entry name" value="Fur_C"/>
</dbReference>
<protein>
    <submittedName>
        <fullName evidence="8">Transcriptional repressor</fullName>
    </submittedName>
</protein>
<dbReference type="GO" id="GO:1900376">
    <property type="term" value="P:regulation of secondary metabolite biosynthetic process"/>
    <property type="evidence" value="ECO:0007669"/>
    <property type="project" value="TreeGrafter"/>
</dbReference>
<keyword evidence="2" id="KW-0678">Repressor</keyword>
<evidence type="ECO:0000256" key="2">
    <source>
        <dbReference type="ARBA" id="ARBA00022491"/>
    </source>
</evidence>
<evidence type="ECO:0000256" key="5">
    <source>
        <dbReference type="ARBA" id="ARBA00023125"/>
    </source>
</evidence>
<keyword evidence="9" id="KW-1185">Reference proteome</keyword>
<comment type="cofactor">
    <cofactor evidence="7">
        <name>Zn(2+)</name>
        <dbReference type="ChEBI" id="CHEBI:29105"/>
    </cofactor>
    <text evidence="7">Binds 1 zinc ion per subunit.</text>
</comment>
<dbReference type="Gene3D" id="3.30.1490.190">
    <property type="match status" value="1"/>
</dbReference>
<feature type="binding site" evidence="7">
    <location>
        <position position="99"/>
    </location>
    <ligand>
        <name>Zn(2+)</name>
        <dbReference type="ChEBI" id="CHEBI:29105"/>
    </ligand>
</feature>
<dbReference type="PANTHER" id="PTHR33202:SF22">
    <property type="entry name" value="HYDROGEN PEROXIDE SENSITIVE REPRESSOR"/>
    <property type="match status" value="1"/>
</dbReference>
<dbReference type="InterPro" id="IPR002481">
    <property type="entry name" value="FUR"/>
</dbReference>
<dbReference type="Pfam" id="PF01475">
    <property type="entry name" value="FUR"/>
    <property type="match status" value="1"/>
</dbReference>
<comment type="similarity">
    <text evidence="1">Belongs to the Fur family.</text>
</comment>
<dbReference type="AlphaFoldDB" id="A0A4Q4KSE3"/>
<comment type="caution">
    <text evidence="8">The sequence shown here is derived from an EMBL/GenBank/DDBJ whole genome shotgun (WGS) entry which is preliminary data.</text>
</comment>
<keyword evidence="6" id="KW-0804">Transcription</keyword>
<keyword evidence="4" id="KW-0805">Transcription regulation</keyword>
<name>A0A4Q4KSE3_9FLAO</name>
<feature type="binding site" evidence="7">
    <location>
        <position position="96"/>
    </location>
    <ligand>
        <name>Zn(2+)</name>
        <dbReference type="ChEBI" id="CHEBI:29105"/>
    </ligand>
</feature>
<dbReference type="Gene3D" id="1.10.10.10">
    <property type="entry name" value="Winged helix-like DNA-binding domain superfamily/Winged helix DNA-binding domain"/>
    <property type="match status" value="1"/>
</dbReference>
<dbReference type="InterPro" id="IPR036388">
    <property type="entry name" value="WH-like_DNA-bd_sf"/>
</dbReference>
<evidence type="ECO:0000256" key="1">
    <source>
        <dbReference type="ARBA" id="ARBA00007957"/>
    </source>
</evidence>
<dbReference type="SUPFAM" id="SSF46785">
    <property type="entry name" value="Winged helix' DNA-binding domain"/>
    <property type="match status" value="1"/>
</dbReference>
<dbReference type="GO" id="GO:0003700">
    <property type="term" value="F:DNA-binding transcription factor activity"/>
    <property type="evidence" value="ECO:0007669"/>
    <property type="project" value="InterPro"/>
</dbReference>
<organism evidence="8 9">
    <name type="scientific">Brumimicrobium glaciale</name>
    <dbReference type="NCBI Taxonomy" id="200475"/>
    <lineage>
        <taxon>Bacteria</taxon>
        <taxon>Pseudomonadati</taxon>
        <taxon>Bacteroidota</taxon>
        <taxon>Flavobacteriia</taxon>
        <taxon>Flavobacteriales</taxon>
        <taxon>Crocinitomicaceae</taxon>
        <taxon>Brumimicrobium</taxon>
    </lineage>
</organism>
<dbReference type="RefSeq" id="WP_130091956.1">
    <property type="nucleotide sequence ID" value="NZ_SETE01000001.1"/>
</dbReference>
<gene>
    <name evidence="8" type="ORF">ERX46_00960</name>
</gene>
<evidence type="ECO:0000313" key="9">
    <source>
        <dbReference type="Proteomes" id="UP000293952"/>
    </source>
</evidence>
<dbReference type="EMBL" id="SETE01000001">
    <property type="protein sequence ID" value="RYM35589.1"/>
    <property type="molecule type" value="Genomic_DNA"/>
</dbReference>
<feature type="binding site" evidence="7">
    <location>
        <position position="134"/>
    </location>
    <ligand>
        <name>Zn(2+)</name>
        <dbReference type="ChEBI" id="CHEBI:29105"/>
    </ligand>
</feature>
<dbReference type="GO" id="GO:0000976">
    <property type="term" value="F:transcription cis-regulatory region binding"/>
    <property type="evidence" value="ECO:0007669"/>
    <property type="project" value="TreeGrafter"/>
</dbReference>
<evidence type="ECO:0000256" key="3">
    <source>
        <dbReference type="ARBA" id="ARBA00022833"/>
    </source>
</evidence>
<evidence type="ECO:0000256" key="6">
    <source>
        <dbReference type="ARBA" id="ARBA00023163"/>
    </source>
</evidence>
<evidence type="ECO:0000256" key="4">
    <source>
        <dbReference type="ARBA" id="ARBA00023015"/>
    </source>
</evidence>
<sequence>MKVDILRKKNLRVTPFRKEVLDIFLKNEHAISIQDIEDGLKDFDRITLYRTIKSFTSKGVIHEIVMPGDIKKLALCDGVCAHDHGLHEHNHIHFQCRKCEEVYCVEIDELPQLKVPGFIIEEQEIQAKGICSKCSVVT</sequence>
<dbReference type="OrthoDB" id="594893at2"/>
<dbReference type="PANTHER" id="PTHR33202">
    <property type="entry name" value="ZINC UPTAKE REGULATION PROTEIN"/>
    <property type="match status" value="1"/>
</dbReference>
<keyword evidence="7" id="KW-0479">Metal-binding</keyword>
<keyword evidence="5" id="KW-0238">DNA-binding</keyword>
<proteinExistence type="inferred from homology"/>
<feature type="binding site" evidence="7">
    <location>
        <position position="131"/>
    </location>
    <ligand>
        <name>Zn(2+)</name>
        <dbReference type="ChEBI" id="CHEBI:29105"/>
    </ligand>
</feature>
<dbReference type="Proteomes" id="UP000293952">
    <property type="component" value="Unassembled WGS sequence"/>
</dbReference>
<dbReference type="InterPro" id="IPR036390">
    <property type="entry name" value="WH_DNA-bd_sf"/>
</dbReference>
<accession>A0A4Q4KSE3</accession>
<evidence type="ECO:0000313" key="8">
    <source>
        <dbReference type="EMBL" id="RYM35589.1"/>
    </source>
</evidence>